<feature type="non-terminal residue" evidence="1">
    <location>
        <position position="1"/>
    </location>
</feature>
<sequence length="22" mass="2540">ERSRKIERSLSILIPRSNTGLN</sequence>
<accession>A0A8J4Q9B5</accession>
<proteinExistence type="predicted"/>
<evidence type="ECO:0000313" key="2">
    <source>
        <dbReference type="Proteomes" id="UP000737018"/>
    </source>
</evidence>
<keyword evidence="2" id="KW-1185">Reference proteome</keyword>
<dbReference type="Proteomes" id="UP000737018">
    <property type="component" value="Unassembled WGS sequence"/>
</dbReference>
<dbReference type="EMBL" id="JRKL02012430">
    <property type="protein sequence ID" value="KAF3945516.1"/>
    <property type="molecule type" value="Genomic_DNA"/>
</dbReference>
<name>A0A8J4Q9B5_9ROSI</name>
<evidence type="ECO:0000313" key="1">
    <source>
        <dbReference type="EMBL" id="KAF3945516.1"/>
    </source>
</evidence>
<organism evidence="1 2">
    <name type="scientific">Castanea mollissima</name>
    <name type="common">Chinese chestnut</name>
    <dbReference type="NCBI Taxonomy" id="60419"/>
    <lineage>
        <taxon>Eukaryota</taxon>
        <taxon>Viridiplantae</taxon>
        <taxon>Streptophyta</taxon>
        <taxon>Embryophyta</taxon>
        <taxon>Tracheophyta</taxon>
        <taxon>Spermatophyta</taxon>
        <taxon>Magnoliopsida</taxon>
        <taxon>eudicotyledons</taxon>
        <taxon>Gunneridae</taxon>
        <taxon>Pentapetalae</taxon>
        <taxon>rosids</taxon>
        <taxon>fabids</taxon>
        <taxon>Fagales</taxon>
        <taxon>Fagaceae</taxon>
        <taxon>Castanea</taxon>
    </lineage>
</organism>
<dbReference type="AlphaFoldDB" id="A0A8J4Q9B5"/>
<reference evidence="1" key="1">
    <citation type="submission" date="2020-03" db="EMBL/GenBank/DDBJ databases">
        <title>Castanea mollissima Vanexum genome sequencing.</title>
        <authorList>
            <person name="Staton M."/>
        </authorList>
    </citation>
    <scope>NUCLEOTIDE SEQUENCE</scope>
    <source>
        <tissue evidence="1">Leaf</tissue>
    </source>
</reference>
<protein>
    <submittedName>
        <fullName evidence="1">Uncharacterized protein</fullName>
    </submittedName>
</protein>
<gene>
    <name evidence="1" type="ORF">CMV_028117</name>
</gene>
<comment type="caution">
    <text evidence="1">The sequence shown here is derived from an EMBL/GenBank/DDBJ whole genome shotgun (WGS) entry which is preliminary data.</text>
</comment>